<evidence type="ECO:0000256" key="1">
    <source>
        <dbReference type="ARBA" id="ARBA00007824"/>
    </source>
</evidence>
<dbReference type="Pfam" id="PF04970">
    <property type="entry name" value="LRAT"/>
    <property type="match status" value="3"/>
</dbReference>
<keyword evidence="8" id="KW-1185">Reference proteome</keyword>
<dbReference type="InterPro" id="IPR051496">
    <property type="entry name" value="H-rev107_PLA/AT"/>
</dbReference>
<dbReference type="PROSITE" id="PS51934">
    <property type="entry name" value="LRAT"/>
    <property type="match status" value="2"/>
</dbReference>
<keyword evidence="2" id="KW-0808">Transferase</keyword>
<keyword evidence="3" id="KW-0378">Hydrolase</keyword>
<keyword evidence="5" id="KW-0472">Membrane</keyword>
<keyword evidence="4" id="KW-0443">Lipid metabolism</keyword>
<name>A0ABY7FRB9_MYAAR</name>
<dbReference type="Gene3D" id="3.90.1720.10">
    <property type="entry name" value="endopeptidase domain like (from Nostoc punctiforme)"/>
    <property type="match status" value="4"/>
</dbReference>
<comment type="similarity">
    <text evidence="1">Belongs to the H-rev107 family.</text>
</comment>
<feature type="transmembrane region" description="Helical" evidence="5">
    <location>
        <begin position="788"/>
        <end position="809"/>
    </location>
</feature>
<evidence type="ECO:0000256" key="2">
    <source>
        <dbReference type="ARBA" id="ARBA00022679"/>
    </source>
</evidence>
<evidence type="ECO:0000256" key="5">
    <source>
        <dbReference type="SAM" id="Phobius"/>
    </source>
</evidence>
<dbReference type="PANTHER" id="PTHR13943">
    <property type="entry name" value="HRAS-LIKE SUPPRESSOR - RELATED"/>
    <property type="match status" value="1"/>
</dbReference>
<reference evidence="7" key="1">
    <citation type="submission" date="2022-11" db="EMBL/GenBank/DDBJ databases">
        <title>Centuries of genome instability and evolution in soft-shell clam transmissible cancer (bioRxiv).</title>
        <authorList>
            <person name="Hart S.F.M."/>
            <person name="Yonemitsu M.A."/>
            <person name="Giersch R.M."/>
            <person name="Beal B.F."/>
            <person name="Arriagada G."/>
            <person name="Davis B.W."/>
            <person name="Ostrander E.A."/>
            <person name="Goff S.P."/>
            <person name="Metzger M.J."/>
        </authorList>
    </citation>
    <scope>NUCLEOTIDE SEQUENCE</scope>
    <source>
        <strain evidence="7">MELC-2E11</strain>
        <tissue evidence="7">Siphon/mantle</tissue>
    </source>
</reference>
<proteinExistence type="inferred from homology"/>
<evidence type="ECO:0000256" key="3">
    <source>
        <dbReference type="ARBA" id="ARBA00022801"/>
    </source>
</evidence>
<gene>
    <name evidence="7" type="ORF">MAR_036925</name>
</gene>
<evidence type="ECO:0000313" key="8">
    <source>
        <dbReference type="Proteomes" id="UP001164746"/>
    </source>
</evidence>
<feature type="domain" description="LRAT" evidence="6">
    <location>
        <begin position="576"/>
        <end position="685"/>
    </location>
</feature>
<organism evidence="7 8">
    <name type="scientific">Mya arenaria</name>
    <name type="common">Soft-shell clam</name>
    <dbReference type="NCBI Taxonomy" id="6604"/>
    <lineage>
        <taxon>Eukaryota</taxon>
        <taxon>Metazoa</taxon>
        <taxon>Spiralia</taxon>
        <taxon>Lophotrochozoa</taxon>
        <taxon>Mollusca</taxon>
        <taxon>Bivalvia</taxon>
        <taxon>Autobranchia</taxon>
        <taxon>Heteroconchia</taxon>
        <taxon>Euheterodonta</taxon>
        <taxon>Imparidentia</taxon>
        <taxon>Neoheterodontei</taxon>
        <taxon>Myida</taxon>
        <taxon>Myoidea</taxon>
        <taxon>Myidae</taxon>
        <taxon>Mya</taxon>
    </lineage>
</organism>
<dbReference type="PANTHER" id="PTHR13943:SF77">
    <property type="entry name" value="LRAT DOMAIN-CONTAINING PROTEIN"/>
    <property type="match status" value="1"/>
</dbReference>
<evidence type="ECO:0000313" key="7">
    <source>
        <dbReference type="EMBL" id="WAR23256.1"/>
    </source>
</evidence>
<protein>
    <recommendedName>
        <fullName evidence="6">LRAT domain-containing protein</fullName>
    </recommendedName>
</protein>
<keyword evidence="5" id="KW-1133">Transmembrane helix</keyword>
<feature type="transmembrane region" description="Helical" evidence="5">
    <location>
        <begin position="749"/>
        <end position="767"/>
    </location>
</feature>
<dbReference type="Proteomes" id="UP001164746">
    <property type="component" value="Chromosome 13"/>
</dbReference>
<keyword evidence="5" id="KW-0812">Transmembrane</keyword>
<evidence type="ECO:0000259" key="6">
    <source>
        <dbReference type="PROSITE" id="PS51934"/>
    </source>
</evidence>
<accession>A0ABY7FRB9</accession>
<sequence length="984" mass="109643">MGVNCTSCEQEWLREEYLNQSGGERNIFNGKSLTEQKNPLEKEQEQFQVKGSRTRIEADNFYILKPGDHISWHRPYIIWHHAIVIEIDIENKRIHIISYNMVKYTTNTFLVVVQWTSFEKEWGTLYRIDYPKKVTDKNPPKLTLSRAWSKIGETKYGFFSNNCESYATFCKTGVSDSCQVRWLWGKIKETCGIAVSQQAKGVSKAVCCGMKEASSITVEQTLQCAGKLAVVETVGQVRGASNWMGTGIVIAIEYFYLVRGLIRIYQNRKNGDLSRKDFLESAIQRVAEANGAAGFAVGGSFTGEALGGVAGAVIGTAFMPVSAAIGVVIGSLIGGTLGAIGGKLVGSLMGPYIAKTFVAVIKRDDRAVKSITDLEQGDQVVFYGWLLHPRHHAIVVDIDPSQNKVRVIHNTYEHGVIEEWVDFKTPLYKVIYESDSSREPESVVESARSKLGNNNYNIAIYNCKDFANWCKEVIYVIQAIDNMQCVCGNEKLDSFNQYLDDETEALIGVNCTSCEQEWLREEYLNQRGEQRIIFNGQSLTEHKNPLETEQEQFQVKGSRTRIEADNFHILKPGDHISWHRPYIIWHHAIVVKIDLENKRIQLINYNKVEHTTNKFQVVMQWTYFEKEWGTLYRIDYPKKVTDKNPPKLILSRARSKLGEIKYGFFSNNCESFAAFCKTGVSDSCQVRWLWGKIKETCGTVGGQLAKGVSKAVCAGIKEASSLTIEQTLKSAGKLTVAETIEHVRGASNWVGAGIVIAIEGGFLIWDLSKIYQNRKNGDLSRKDFIESAIQRFAEAIGAAGFAIGGSLAGEALGGMAGAAIGTAVMPVIGTAIGAAIGVFVGSVIGGTLGALGGKLVGSFVGPYIAKAIVAVIKRDDRAVKSITELEQGDQVVFYGWWLHPRHHAIVLDVDPSENKVRVIHNTYEHGVIEEWVDFETPLYKVIYESDSSRDPESVIERARSKLGNNNYNIALYNCKDFANWCKEV</sequence>
<dbReference type="InterPro" id="IPR007053">
    <property type="entry name" value="LRAT_dom"/>
</dbReference>
<dbReference type="EMBL" id="CP111024">
    <property type="protein sequence ID" value="WAR23256.1"/>
    <property type="molecule type" value="Genomic_DNA"/>
</dbReference>
<feature type="domain" description="LRAT" evidence="6">
    <location>
        <begin position="70"/>
        <end position="179"/>
    </location>
</feature>
<evidence type="ECO:0000256" key="4">
    <source>
        <dbReference type="ARBA" id="ARBA00023098"/>
    </source>
</evidence>
<feature type="transmembrane region" description="Helical" evidence="5">
    <location>
        <begin position="815"/>
        <end position="844"/>
    </location>
</feature>